<evidence type="ECO:0000313" key="5">
    <source>
        <dbReference type="Proteomes" id="UP001151760"/>
    </source>
</evidence>
<dbReference type="SUPFAM" id="SSF57756">
    <property type="entry name" value="Retrovirus zinc finger-like domains"/>
    <property type="match status" value="1"/>
</dbReference>
<reference evidence="4" key="2">
    <citation type="submission" date="2022-01" db="EMBL/GenBank/DDBJ databases">
        <authorList>
            <person name="Yamashiro T."/>
            <person name="Shiraishi A."/>
            <person name="Satake H."/>
            <person name="Nakayama K."/>
        </authorList>
    </citation>
    <scope>NUCLEOTIDE SEQUENCE</scope>
</reference>
<dbReference type="EMBL" id="BQNB010021687">
    <property type="protein sequence ID" value="GJU08986.1"/>
    <property type="molecule type" value="Genomic_DNA"/>
</dbReference>
<comment type="caution">
    <text evidence="4">The sequence shown here is derived from an EMBL/GenBank/DDBJ whole genome shotgun (WGS) entry which is preliminary data.</text>
</comment>
<keyword evidence="4" id="KW-0548">Nucleotidyltransferase</keyword>
<protein>
    <submittedName>
        <fullName evidence="4">RNA-directed DNA polymerase</fullName>
    </submittedName>
</protein>
<dbReference type="InterPro" id="IPR036875">
    <property type="entry name" value="Znf_CCHC_sf"/>
</dbReference>
<dbReference type="SMART" id="SM00343">
    <property type="entry name" value="ZnF_C2HC"/>
    <property type="match status" value="1"/>
</dbReference>
<dbReference type="GO" id="GO:0003964">
    <property type="term" value="F:RNA-directed DNA polymerase activity"/>
    <property type="evidence" value="ECO:0007669"/>
    <property type="project" value="UniProtKB-KW"/>
</dbReference>
<dbReference type="InterPro" id="IPR005162">
    <property type="entry name" value="Retrotrans_gag_dom"/>
</dbReference>
<dbReference type="Pfam" id="PF03732">
    <property type="entry name" value="Retrotrans_gag"/>
    <property type="match status" value="1"/>
</dbReference>
<proteinExistence type="predicted"/>
<keyword evidence="1" id="KW-0863">Zinc-finger</keyword>
<keyword evidence="4" id="KW-0695">RNA-directed DNA polymerase</keyword>
<evidence type="ECO:0000259" key="3">
    <source>
        <dbReference type="PROSITE" id="PS50158"/>
    </source>
</evidence>
<sequence length="505" mass="56957">MPRIKADIPTFSGSLNIEDFLDWVSETEKYFKLMDIPEDSQVKYVAYKLRVAASSWWDHLQTGHRRQQKQPIRTWRKMKRVMFARFLLVDYEQTLYSLYQNCRQSTQTISEYAEEFMRLASRNQLSESDAQQVARFNNGLRYDIQAIVSLQTTWTIDEVVRIALKAEQTIKKQRTGSSMYKTKTYTNQSSNSQSGGDAQVDHSKSTHEVDGGKKKTTTTTTSTHVINKSSINPYARLVGNKCFKCQEVGHTSNQCRATKRVNLAEGDKVHSKSKDEGIIISPNVVFEDDDDHSEAFLGCSSESLVFRLSSLERFQVQEVSQLVRARKVVKADFLGGSPAGIHGLFSGWYCGLAGRKVTLRVSMAWAKGVTTGTLGVAIATGCKGYYKPGTRAWVIRGSRKIRIPVDMYPCRVEERLTIKLVKGEEVLKIETTVTAKDGTITKFLGKFPEYKPTKGEEEILKLRSVWEKVNYDISDSDSDLESTARSGPRDSEMEDTGSSGIRINA</sequence>
<accession>A0ABQ5J9M4</accession>
<dbReference type="InterPro" id="IPR001878">
    <property type="entry name" value="Znf_CCHC"/>
</dbReference>
<gene>
    <name evidence="4" type="ORF">Tco_1125416</name>
</gene>
<keyword evidence="1" id="KW-0862">Zinc</keyword>
<keyword evidence="1" id="KW-0479">Metal-binding</keyword>
<organism evidence="4 5">
    <name type="scientific">Tanacetum coccineum</name>
    <dbReference type="NCBI Taxonomy" id="301880"/>
    <lineage>
        <taxon>Eukaryota</taxon>
        <taxon>Viridiplantae</taxon>
        <taxon>Streptophyta</taxon>
        <taxon>Embryophyta</taxon>
        <taxon>Tracheophyta</taxon>
        <taxon>Spermatophyta</taxon>
        <taxon>Magnoliopsida</taxon>
        <taxon>eudicotyledons</taxon>
        <taxon>Gunneridae</taxon>
        <taxon>Pentapetalae</taxon>
        <taxon>asterids</taxon>
        <taxon>campanulids</taxon>
        <taxon>Asterales</taxon>
        <taxon>Asteraceae</taxon>
        <taxon>Asteroideae</taxon>
        <taxon>Anthemideae</taxon>
        <taxon>Anthemidinae</taxon>
        <taxon>Tanacetum</taxon>
    </lineage>
</organism>
<name>A0ABQ5J9M4_9ASTR</name>
<keyword evidence="5" id="KW-1185">Reference proteome</keyword>
<evidence type="ECO:0000313" key="4">
    <source>
        <dbReference type="EMBL" id="GJU08986.1"/>
    </source>
</evidence>
<dbReference type="Proteomes" id="UP001151760">
    <property type="component" value="Unassembled WGS sequence"/>
</dbReference>
<feature type="compositionally biased region" description="Polar residues" evidence="2">
    <location>
        <begin position="496"/>
        <end position="505"/>
    </location>
</feature>
<feature type="compositionally biased region" description="Basic and acidic residues" evidence="2">
    <location>
        <begin position="199"/>
        <end position="213"/>
    </location>
</feature>
<feature type="region of interest" description="Disordered" evidence="2">
    <location>
        <begin position="475"/>
        <end position="505"/>
    </location>
</feature>
<dbReference type="Pfam" id="PF00098">
    <property type="entry name" value="zf-CCHC"/>
    <property type="match status" value="1"/>
</dbReference>
<keyword evidence="4" id="KW-0808">Transferase</keyword>
<feature type="compositionally biased region" description="Polar residues" evidence="2">
    <location>
        <begin position="181"/>
        <end position="196"/>
    </location>
</feature>
<evidence type="ECO:0000256" key="1">
    <source>
        <dbReference type="PROSITE-ProRule" id="PRU00047"/>
    </source>
</evidence>
<reference evidence="4" key="1">
    <citation type="journal article" date="2022" name="Int. J. Mol. Sci.">
        <title>Draft Genome of Tanacetum Coccineum: Genomic Comparison of Closely Related Tanacetum-Family Plants.</title>
        <authorList>
            <person name="Yamashiro T."/>
            <person name="Shiraishi A."/>
            <person name="Nakayama K."/>
            <person name="Satake H."/>
        </authorList>
    </citation>
    <scope>NUCLEOTIDE SEQUENCE</scope>
</reference>
<dbReference type="PANTHER" id="PTHR35046">
    <property type="entry name" value="ZINC KNUCKLE (CCHC-TYPE) FAMILY PROTEIN"/>
    <property type="match status" value="1"/>
</dbReference>
<feature type="domain" description="CCHC-type" evidence="3">
    <location>
        <begin position="241"/>
        <end position="256"/>
    </location>
</feature>
<evidence type="ECO:0000256" key="2">
    <source>
        <dbReference type="SAM" id="MobiDB-lite"/>
    </source>
</evidence>
<feature type="region of interest" description="Disordered" evidence="2">
    <location>
        <begin position="181"/>
        <end position="224"/>
    </location>
</feature>
<dbReference type="PROSITE" id="PS50158">
    <property type="entry name" value="ZF_CCHC"/>
    <property type="match status" value="1"/>
</dbReference>
<dbReference type="PANTHER" id="PTHR35046:SF18">
    <property type="entry name" value="RNA-DIRECTED DNA POLYMERASE"/>
    <property type="match status" value="1"/>
</dbReference>